<comment type="caution">
    <text evidence="1">The sequence shown here is derived from an EMBL/GenBank/DDBJ whole genome shotgun (WGS) entry which is preliminary data.</text>
</comment>
<sequence length="84" mass="9582">MCEPELTKVTTSRMFERMIPHEVRSKNDTAYEETLRKTCAADIKAHCADVKPGEDRILACLYGWTNRLSGPCRTEAKTVLDHLQ</sequence>
<name>A0ABT4VL55_9HYPH</name>
<proteinExistence type="predicted"/>
<dbReference type="EMBL" id="JAPJZH010000004">
    <property type="protein sequence ID" value="MDA4845448.1"/>
    <property type="molecule type" value="Genomic_DNA"/>
</dbReference>
<keyword evidence="2" id="KW-1185">Reference proteome</keyword>
<organism evidence="1 2">
    <name type="scientific">Hoeflea poritis</name>
    <dbReference type="NCBI Taxonomy" id="2993659"/>
    <lineage>
        <taxon>Bacteria</taxon>
        <taxon>Pseudomonadati</taxon>
        <taxon>Pseudomonadota</taxon>
        <taxon>Alphaproteobacteria</taxon>
        <taxon>Hyphomicrobiales</taxon>
        <taxon>Rhizobiaceae</taxon>
        <taxon>Hoeflea</taxon>
    </lineage>
</organism>
<dbReference type="RefSeq" id="WP_271089072.1">
    <property type="nucleotide sequence ID" value="NZ_JAPJZH010000004.1"/>
</dbReference>
<reference evidence="1" key="1">
    <citation type="submission" date="2022-11" db="EMBL/GenBank/DDBJ databases">
        <title>Hoeflea poritis sp. nov., isolated from scleractinian coral Porites lutea.</title>
        <authorList>
            <person name="Zhang G."/>
            <person name="Wei Q."/>
            <person name="Cai L."/>
        </authorList>
    </citation>
    <scope>NUCLEOTIDE SEQUENCE</scope>
    <source>
        <strain evidence="1">E7-10</strain>
    </source>
</reference>
<protein>
    <submittedName>
        <fullName evidence="1">Cysteine rich repeat-containing protein</fullName>
    </submittedName>
</protein>
<dbReference type="Pfam" id="PF00839">
    <property type="entry name" value="Cys_rich_FGFR"/>
    <property type="match status" value="1"/>
</dbReference>
<gene>
    <name evidence="1" type="ORF">OOZ53_08815</name>
</gene>
<evidence type="ECO:0000313" key="2">
    <source>
        <dbReference type="Proteomes" id="UP001148313"/>
    </source>
</evidence>
<accession>A0ABT4VL55</accession>
<dbReference type="Proteomes" id="UP001148313">
    <property type="component" value="Unassembled WGS sequence"/>
</dbReference>
<evidence type="ECO:0000313" key="1">
    <source>
        <dbReference type="EMBL" id="MDA4845448.1"/>
    </source>
</evidence>
<dbReference type="InterPro" id="IPR001893">
    <property type="entry name" value="Cys-rich_GLG1_repeat"/>
</dbReference>